<accession>A0A238C2J6</accession>
<dbReference type="EMBL" id="KZ269981">
    <property type="protein sequence ID" value="OZC11366.1"/>
    <property type="molecule type" value="Genomic_DNA"/>
</dbReference>
<name>A0A238C2J6_9BILA</name>
<reference evidence="1 2" key="1">
    <citation type="submission" date="2015-12" db="EMBL/GenBank/DDBJ databases">
        <title>Draft genome of the nematode, Onchocerca flexuosa.</title>
        <authorList>
            <person name="Mitreva M."/>
        </authorList>
    </citation>
    <scope>NUCLEOTIDE SEQUENCE [LARGE SCALE GENOMIC DNA]</scope>
    <source>
        <strain evidence="1">Red Deer</strain>
    </source>
</reference>
<keyword evidence="2" id="KW-1185">Reference proteome</keyword>
<dbReference type="Proteomes" id="UP000242913">
    <property type="component" value="Unassembled WGS sequence"/>
</dbReference>
<protein>
    <submittedName>
        <fullName evidence="1">Uncharacterized protein</fullName>
    </submittedName>
</protein>
<organism evidence="1 2">
    <name type="scientific">Onchocerca flexuosa</name>
    <dbReference type="NCBI Taxonomy" id="387005"/>
    <lineage>
        <taxon>Eukaryota</taxon>
        <taxon>Metazoa</taxon>
        <taxon>Ecdysozoa</taxon>
        <taxon>Nematoda</taxon>
        <taxon>Chromadorea</taxon>
        <taxon>Rhabditida</taxon>
        <taxon>Spirurina</taxon>
        <taxon>Spiruromorpha</taxon>
        <taxon>Filarioidea</taxon>
        <taxon>Onchocercidae</taxon>
        <taxon>Onchocerca</taxon>
    </lineage>
</organism>
<evidence type="ECO:0000313" key="1">
    <source>
        <dbReference type="EMBL" id="OZC11366.1"/>
    </source>
</evidence>
<gene>
    <name evidence="1" type="ORF">X798_01782</name>
</gene>
<proteinExistence type="predicted"/>
<sequence length="76" mass="9093">MIRPPLRCRSEFHWNPIIFNHLEKAEESPGKIWKFLKFDTESARNIFATQRTGHTKQLESKCKHMLQHFDIVLICI</sequence>
<dbReference type="AlphaFoldDB" id="A0A238C2J6"/>
<evidence type="ECO:0000313" key="2">
    <source>
        <dbReference type="Proteomes" id="UP000242913"/>
    </source>
</evidence>